<feature type="signal peptide" evidence="4">
    <location>
        <begin position="1"/>
        <end position="18"/>
    </location>
</feature>
<sequence length="213" mass="23440">MADATSPTIVLFARGTLAILDLWPALTIAVSEQWGGSESTEKKTWIASTLIDEFESRANYLPTHVPHSSAPSVVGPVVDPADANDPPLDQDDIIDLLTQIMEDEFEARLEDGSIEAVASDIVRLWKDLLTEERPEIIVEALERKANEVRRTGVQVSKGAQDEDDSSSGEEDGEMEVDGEEAPQLVATEERREKQEPVVDDDGFTLVQKGGRRR</sequence>
<name>A0ABR5BPE1_9TREE</name>
<evidence type="ECO:0000256" key="1">
    <source>
        <dbReference type="ARBA" id="ARBA00006524"/>
    </source>
</evidence>
<comment type="similarity">
    <text evidence="1">Belongs to the TSR2 family.</text>
</comment>
<evidence type="ECO:0000313" key="6">
    <source>
        <dbReference type="Proteomes" id="UP000054272"/>
    </source>
</evidence>
<dbReference type="Pfam" id="PF10273">
    <property type="entry name" value="WGG"/>
    <property type="match status" value="1"/>
</dbReference>
<evidence type="ECO:0000313" key="5">
    <source>
        <dbReference type="EMBL" id="KIR77507.1"/>
    </source>
</evidence>
<evidence type="ECO:0000256" key="3">
    <source>
        <dbReference type="SAM" id="MobiDB-lite"/>
    </source>
</evidence>
<gene>
    <name evidence="5" type="ORF">I306_05241</name>
</gene>
<evidence type="ECO:0000256" key="4">
    <source>
        <dbReference type="SAM" id="SignalP"/>
    </source>
</evidence>
<feature type="chain" id="PRO_5045597502" evidence="4">
    <location>
        <begin position="19"/>
        <end position="213"/>
    </location>
</feature>
<proteinExistence type="inferred from homology"/>
<accession>A0ABR5BPE1</accession>
<evidence type="ECO:0000256" key="2">
    <source>
        <dbReference type="ARBA" id="ARBA00022552"/>
    </source>
</evidence>
<feature type="compositionally biased region" description="Basic and acidic residues" evidence="3">
    <location>
        <begin position="187"/>
        <end position="196"/>
    </location>
</feature>
<feature type="region of interest" description="Disordered" evidence="3">
    <location>
        <begin position="149"/>
        <end position="213"/>
    </location>
</feature>
<feature type="compositionally biased region" description="Acidic residues" evidence="3">
    <location>
        <begin position="161"/>
        <end position="180"/>
    </location>
</feature>
<organism evidence="5 6">
    <name type="scientific">Cryptococcus gattii EJB2</name>
    <dbReference type="NCBI Taxonomy" id="1296103"/>
    <lineage>
        <taxon>Eukaryota</taxon>
        <taxon>Fungi</taxon>
        <taxon>Dikarya</taxon>
        <taxon>Basidiomycota</taxon>
        <taxon>Agaricomycotina</taxon>
        <taxon>Tremellomycetes</taxon>
        <taxon>Tremellales</taxon>
        <taxon>Cryptococcaceae</taxon>
        <taxon>Cryptococcus</taxon>
        <taxon>Cryptococcus gattii species complex</taxon>
    </lineage>
</organism>
<keyword evidence="4" id="KW-0732">Signal</keyword>
<dbReference type="Proteomes" id="UP000054272">
    <property type="component" value="Unassembled WGS sequence"/>
</dbReference>
<dbReference type="PANTHER" id="PTHR21250">
    <property type="entry name" value="PRE-RRNA-PROCESSING PROTEIN TSR2 HOMOLOG"/>
    <property type="match status" value="1"/>
</dbReference>
<protein>
    <submittedName>
        <fullName evidence="5">Pre-rRNA-processing protein TSR2</fullName>
    </submittedName>
</protein>
<dbReference type="EMBL" id="KN848749">
    <property type="protein sequence ID" value="KIR77507.1"/>
    <property type="molecule type" value="Genomic_DNA"/>
</dbReference>
<reference evidence="5 6" key="1">
    <citation type="submission" date="2015-01" db="EMBL/GenBank/DDBJ databases">
        <title>The Genome Sequence of Cryptococcus gattii EJB2.</title>
        <authorList>
            <consortium name="The Broad Institute Genomics Platform"/>
            <person name="Cuomo C."/>
            <person name="Litvintseva A."/>
            <person name="Chen Y."/>
            <person name="Heitman J."/>
            <person name="Sun S."/>
            <person name="Springer D."/>
            <person name="Dromer F."/>
            <person name="Young S."/>
            <person name="Zeng Q."/>
            <person name="Gargeya S."/>
            <person name="Abouelleil A."/>
            <person name="Alvarado L."/>
            <person name="Chapman S.B."/>
            <person name="Gainer-Dewar J."/>
            <person name="Goldberg J."/>
            <person name="Griggs A."/>
            <person name="Gujja S."/>
            <person name="Hansen M."/>
            <person name="Howarth C."/>
            <person name="Imamovic A."/>
            <person name="Larimer J."/>
            <person name="Murphy C."/>
            <person name="Naylor J."/>
            <person name="Pearson M."/>
            <person name="Priest M."/>
            <person name="Roberts A."/>
            <person name="Saif S."/>
            <person name="Shea T."/>
            <person name="Sykes S."/>
            <person name="Wortman J."/>
            <person name="Nusbaum C."/>
            <person name="Birren B."/>
        </authorList>
    </citation>
    <scope>NUCLEOTIDE SEQUENCE [LARGE SCALE GENOMIC DNA]</scope>
    <source>
        <strain evidence="5 6">EJB2</strain>
    </source>
</reference>
<keyword evidence="2" id="KW-0698">rRNA processing</keyword>
<keyword evidence="6" id="KW-1185">Reference proteome</keyword>
<dbReference type="InterPro" id="IPR019398">
    <property type="entry name" value="Pre-rRNA_process_TSR2"/>
</dbReference>